<organism evidence="1 2">
    <name type="scientific">Eikenella corrodens ATCC 23834</name>
    <dbReference type="NCBI Taxonomy" id="546274"/>
    <lineage>
        <taxon>Bacteria</taxon>
        <taxon>Pseudomonadati</taxon>
        <taxon>Pseudomonadota</taxon>
        <taxon>Betaproteobacteria</taxon>
        <taxon>Neisseriales</taxon>
        <taxon>Neisseriaceae</taxon>
        <taxon>Eikenella</taxon>
    </lineage>
</organism>
<accession>C0DT55</accession>
<dbReference type="HOGENOM" id="CLU_3232941_0_0_4"/>
<name>C0DT55_EIKCO</name>
<sequence length="43" mass="4843">MLFDLGQFIAADMLKKGMDFWGGSLMGLETKNGFNFVEAHAFR</sequence>
<comment type="caution">
    <text evidence="1">The sequence shown here is derived from an EMBL/GenBank/DDBJ whole genome shotgun (WGS) entry which is preliminary data.</text>
</comment>
<protein>
    <submittedName>
        <fullName evidence="1">Uncharacterized protein</fullName>
    </submittedName>
</protein>
<dbReference type="Proteomes" id="UP000005837">
    <property type="component" value="Unassembled WGS sequence"/>
</dbReference>
<evidence type="ECO:0000313" key="2">
    <source>
        <dbReference type="Proteomes" id="UP000005837"/>
    </source>
</evidence>
<gene>
    <name evidence="1" type="ORF">EIKCOROL_00532</name>
</gene>
<dbReference type="AlphaFoldDB" id="C0DT55"/>
<evidence type="ECO:0000313" key="1">
    <source>
        <dbReference type="EMBL" id="EEG24760.1"/>
    </source>
</evidence>
<reference evidence="1 2" key="1">
    <citation type="submission" date="2009-01" db="EMBL/GenBank/DDBJ databases">
        <authorList>
            <person name="Fulton L."/>
            <person name="Clifton S."/>
            <person name="Chinwalla A.T."/>
            <person name="Mitreva M."/>
            <person name="Sodergren E."/>
            <person name="Weinstock G."/>
            <person name="Clifton S."/>
            <person name="Dooling D.J."/>
            <person name="Fulton B."/>
            <person name="Minx P."/>
            <person name="Pepin K.H."/>
            <person name="Johnson M."/>
            <person name="Bhonagiri V."/>
            <person name="Nash W.E."/>
            <person name="Mardis E.R."/>
            <person name="Wilson R.K."/>
        </authorList>
    </citation>
    <scope>NUCLEOTIDE SEQUENCE [LARGE SCALE GENOMIC DNA]</scope>
    <source>
        <strain evidence="1 2">ATCC 23834</strain>
    </source>
</reference>
<dbReference type="EMBL" id="ACEA01000012">
    <property type="protein sequence ID" value="EEG24760.1"/>
    <property type="molecule type" value="Genomic_DNA"/>
</dbReference>
<proteinExistence type="predicted"/>